<dbReference type="InterPro" id="IPR018368">
    <property type="entry name" value="ClpA/B_CS1"/>
</dbReference>
<dbReference type="Proteomes" id="UP000029121">
    <property type="component" value="Unassembled WGS sequence"/>
</dbReference>
<sequence length="621" mass="69772">KTKNNPIIVGEPGVGKTAIVEGLAQRIVKGDVPEALLNRKVISLDMGLLLAGATYVGNLEERIKEVLKDVTASNGYAVLFIDEIHTLVGAGSSNNDPMDAANLLKPSLGRGELRCIGATTLTEYTQYIEKDPALERRFHQVVCDQPSVEDTISILRGLRKRYELHHDVKISDGSLVSAAVLADRYITERFLPEKAIDLVDEAAAKLKMETVSKPTKVDEIDRAVIKLEMQKASMENDTDKASEIQKQKIENNLTKLRNKQMTSMSNGSKKTAEGQTLTSLQRELEEAERNLSNFRESRQSLIREEVTYRDIAEIVSKKTGIPQSNLEKSEKEKLVMLDQVLHERIAGQDMAVESVSDAIRCSMAGLSDPNRPIASFMFMGPTGVGKTELAKALAGYLFNNENAIVRIDMNPYSVVLFDEIEKAHPDVFNVLLQLLDDGRVTDSQGRTVNFRNCFVIMTSNIGSDLILETLGNIKDSKEAVYEMMKQQVVELARKSFRPEFMNRIDEFIVFQPLDLSEISKIVEFQLRRLKKRLEQNKIKLEYTKEAVVLIAQLGFDPKNGARPVKRIIEQIVKKDITLKVLKGDFAEEDIVLLDVDKTYNKLVVQKLESTAHMEEDHMITF</sequence>
<dbReference type="InterPro" id="IPR027417">
    <property type="entry name" value="P-loop_NTPase"/>
</dbReference>
<feature type="domain" description="AAA+ ATPase" evidence="7">
    <location>
        <begin position="372"/>
        <end position="493"/>
    </location>
</feature>
<evidence type="ECO:0008006" key="11">
    <source>
        <dbReference type="Google" id="ProtNLM"/>
    </source>
</evidence>
<dbReference type="GO" id="GO:0034605">
    <property type="term" value="P:cellular response to heat"/>
    <property type="evidence" value="ECO:0007669"/>
    <property type="project" value="TreeGrafter"/>
</dbReference>
<dbReference type="EMBL" id="KB870808">
    <property type="protein sequence ID" value="EOA28625.1"/>
    <property type="molecule type" value="Genomic_DNA"/>
</dbReference>
<dbReference type="SUPFAM" id="SSF52540">
    <property type="entry name" value="P-loop containing nucleoside triphosphate hydrolases"/>
    <property type="match status" value="2"/>
</dbReference>
<protein>
    <recommendedName>
        <fullName evidence="11">UVR domain-containing protein</fullName>
    </recommendedName>
</protein>
<proteinExistence type="inferred from homology"/>
<dbReference type="GO" id="GO:0005524">
    <property type="term" value="F:ATP binding"/>
    <property type="evidence" value="ECO:0007669"/>
    <property type="project" value="UniProtKB-KW"/>
</dbReference>
<gene>
    <name evidence="9" type="ORF">CARUB_v10024846mg</name>
</gene>
<keyword evidence="2" id="KW-0677">Repeat</keyword>
<keyword evidence="4" id="KW-0067">ATP-binding</keyword>
<name>R0HTA5_9BRAS</name>
<evidence type="ECO:0000259" key="7">
    <source>
        <dbReference type="SMART" id="SM00382"/>
    </source>
</evidence>
<dbReference type="PANTHER" id="PTHR11638">
    <property type="entry name" value="ATP-DEPENDENT CLP PROTEASE"/>
    <property type="match status" value="1"/>
</dbReference>
<evidence type="ECO:0000313" key="10">
    <source>
        <dbReference type="Proteomes" id="UP000029121"/>
    </source>
</evidence>
<evidence type="ECO:0000259" key="8">
    <source>
        <dbReference type="SMART" id="SM01086"/>
    </source>
</evidence>
<comment type="similarity">
    <text evidence="1">Belongs to the ClpA/ClpB family.</text>
</comment>
<feature type="non-terminal residue" evidence="9">
    <location>
        <position position="1"/>
    </location>
</feature>
<keyword evidence="3" id="KW-0547">Nucleotide-binding</keyword>
<accession>R0HTA5</accession>
<dbReference type="InterPro" id="IPR041546">
    <property type="entry name" value="ClpA/ClpB_AAA_lid"/>
</dbReference>
<dbReference type="Pfam" id="PF10431">
    <property type="entry name" value="ClpB_D2-small"/>
    <property type="match status" value="1"/>
</dbReference>
<dbReference type="GO" id="GO:0005737">
    <property type="term" value="C:cytoplasm"/>
    <property type="evidence" value="ECO:0007669"/>
    <property type="project" value="TreeGrafter"/>
</dbReference>
<feature type="region of interest" description="Disordered" evidence="6">
    <location>
        <begin position="258"/>
        <end position="277"/>
    </location>
</feature>
<dbReference type="eggNOG" id="KOG1051">
    <property type="taxonomic scope" value="Eukaryota"/>
</dbReference>
<dbReference type="Pfam" id="PF07724">
    <property type="entry name" value="AAA_2"/>
    <property type="match status" value="1"/>
</dbReference>
<dbReference type="SMART" id="SM01086">
    <property type="entry name" value="ClpB_D2-small"/>
    <property type="match status" value="1"/>
</dbReference>
<evidence type="ECO:0000256" key="3">
    <source>
        <dbReference type="ARBA" id="ARBA00022741"/>
    </source>
</evidence>
<evidence type="ECO:0000256" key="2">
    <source>
        <dbReference type="ARBA" id="ARBA00022737"/>
    </source>
</evidence>
<evidence type="ECO:0000256" key="4">
    <source>
        <dbReference type="ARBA" id="ARBA00022840"/>
    </source>
</evidence>
<dbReference type="InterPro" id="IPR003959">
    <property type="entry name" value="ATPase_AAA_core"/>
</dbReference>
<dbReference type="STRING" id="81985.R0HTA5"/>
<organism evidence="9 10">
    <name type="scientific">Capsella rubella</name>
    <dbReference type="NCBI Taxonomy" id="81985"/>
    <lineage>
        <taxon>Eukaryota</taxon>
        <taxon>Viridiplantae</taxon>
        <taxon>Streptophyta</taxon>
        <taxon>Embryophyta</taxon>
        <taxon>Tracheophyta</taxon>
        <taxon>Spermatophyta</taxon>
        <taxon>Magnoliopsida</taxon>
        <taxon>eudicotyledons</taxon>
        <taxon>Gunneridae</taxon>
        <taxon>Pentapetalae</taxon>
        <taxon>rosids</taxon>
        <taxon>malvids</taxon>
        <taxon>Brassicales</taxon>
        <taxon>Brassicaceae</taxon>
        <taxon>Camelineae</taxon>
        <taxon>Capsella</taxon>
    </lineage>
</organism>
<dbReference type="PROSITE" id="PS00870">
    <property type="entry name" value="CLPAB_1"/>
    <property type="match status" value="1"/>
</dbReference>
<dbReference type="AlphaFoldDB" id="R0HTA5"/>
<feature type="domain" description="Clp ATPase C-terminal" evidence="8">
    <location>
        <begin position="513"/>
        <end position="604"/>
    </location>
</feature>
<dbReference type="Gene3D" id="3.40.50.300">
    <property type="entry name" value="P-loop containing nucleotide triphosphate hydrolases"/>
    <property type="match status" value="3"/>
</dbReference>
<keyword evidence="5" id="KW-0143">Chaperone</keyword>
<dbReference type="Pfam" id="PF17871">
    <property type="entry name" value="AAA_lid_9"/>
    <property type="match status" value="1"/>
</dbReference>
<dbReference type="Gene3D" id="1.10.8.60">
    <property type="match status" value="2"/>
</dbReference>
<dbReference type="CDD" id="cd19499">
    <property type="entry name" value="RecA-like_ClpB_Hsp104-like"/>
    <property type="match status" value="1"/>
</dbReference>
<dbReference type="InterPro" id="IPR050130">
    <property type="entry name" value="ClpA_ClpB"/>
</dbReference>
<dbReference type="InterPro" id="IPR019489">
    <property type="entry name" value="Clp_ATPase_C"/>
</dbReference>
<dbReference type="Pfam" id="PF00004">
    <property type="entry name" value="AAA"/>
    <property type="match status" value="1"/>
</dbReference>
<feature type="domain" description="AAA+ ATPase" evidence="7">
    <location>
        <begin position="2"/>
        <end position="147"/>
    </location>
</feature>
<dbReference type="SMART" id="SM00382">
    <property type="entry name" value="AAA"/>
    <property type="match status" value="2"/>
</dbReference>
<dbReference type="InterPro" id="IPR003593">
    <property type="entry name" value="AAA+_ATPase"/>
</dbReference>
<evidence type="ECO:0000256" key="6">
    <source>
        <dbReference type="SAM" id="MobiDB-lite"/>
    </source>
</evidence>
<dbReference type="PANTHER" id="PTHR11638:SF166">
    <property type="entry name" value="CLP R DOMAIN-CONTAINING PROTEIN"/>
    <property type="match status" value="1"/>
</dbReference>
<evidence type="ECO:0000256" key="5">
    <source>
        <dbReference type="ARBA" id="ARBA00023186"/>
    </source>
</evidence>
<reference evidence="10" key="1">
    <citation type="journal article" date="2013" name="Nat. Genet.">
        <title>The Capsella rubella genome and the genomic consequences of rapid mating system evolution.</title>
        <authorList>
            <person name="Slotte T."/>
            <person name="Hazzouri K.M."/>
            <person name="Agren J.A."/>
            <person name="Koenig D."/>
            <person name="Maumus F."/>
            <person name="Guo Y.L."/>
            <person name="Steige K."/>
            <person name="Platts A.E."/>
            <person name="Escobar J.S."/>
            <person name="Newman L.K."/>
            <person name="Wang W."/>
            <person name="Mandakova T."/>
            <person name="Vello E."/>
            <person name="Smith L.M."/>
            <person name="Henz S.R."/>
            <person name="Steffen J."/>
            <person name="Takuno S."/>
            <person name="Brandvain Y."/>
            <person name="Coop G."/>
            <person name="Andolfatto P."/>
            <person name="Hu T.T."/>
            <person name="Blanchette M."/>
            <person name="Clark R.M."/>
            <person name="Quesneville H."/>
            <person name="Nordborg M."/>
            <person name="Gaut B.S."/>
            <person name="Lysak M.A."/>
            <person name="Jenkins J."/>
            <person name="Grimwood J."/>
            <person name="Chapman J."/>
            <person name="Prochnik S."/>
            <person name="Shu S."/>
            <person name="Rokhsar D."/>
            <person name="Schmutz J."/>
            <person name="Weigel D."/>
            <person name="Wright S.I."/>
        </authorList>
    </citation>
    <scope>NUCLEOTIDE SEQUENCE [LARGE SCALE GENOMIC DNA]</scope>
    <source>
        <strain evidence="10">cv. Monte Gargano</strain>
    </source>
</reference>
<dbReference type="GO" id="GO:0016887">
    <property type="term" value="F:ATP hydrolysis activity"/>
    <property type="evidence" value="ECO:0007669"/>
    <property type="project" value="InterPro"/>
</dbReference>
<dbReference type="FunFam" id="3.40.50.300:FF:000120">
    <property type="entry name" value="ATP-dependent chaperone ClpB"/>
    <property type="match status" value="1"/>
</dbReference>
<dbReference type="CDD" id="cd00009">
    <property type="entry name" value="AAA"/>
    <property type="match status" value="1"/>
</dbReference>
<keyword evidence="10" id="KW-1185">Reference proteome</keyword>
<evidence type="ECO:0000313" key="9">
    <source>
        <dbReference type="EMBL" id="EOA28625.1"/>
    </source>
</evidence>
<evidence type="ECO:0000256" key="1">
    <source>
        <dbReference type="ARBA" id="ARBA00008675"/>
    </source>
</evidence>